<protein>
    <submittedName>
        <fullName evidence="1">Uncharacterized protein</fullName>
    </submittedName>
</protein>
<reference evidence="1" key="2">
    <citation type="journal article" date="2015" name="Fish Shellfish Immunol.">
        <title>Early steps in the European eel (Anguilla anguilla)-Vibrio vulnificus interaction in the gills: Role of the RtxA13 toxin.</title>
        <authorList>
            <person name="Callol A."/>
            <person name="Pajuelo D."/>
            <person name="Ebbesson L."/>
            <person name="Teles M."/>
            <person name="MacKenzie S."/>
            <person name="Amaro C."/>
        </authorList>
    </citation>
    <scope>NUCLEOTIDE SEQUENCE</scope>
</reference>
<dbReference type="AlphaFoldDB" id="A0A0E9QXY9"/>
<accession>A0A0E9QXY9</accession>
<organism evidence="1">
    <name type="scientific">Anguilla anguilla</name>
    <name type="common">European freshwater eel</name>
    <name type="synonym">Muraena anguilla</name>
    <dbReference type="NCBI Taxonomy" id="7936"/>
    <lineage>
        <taxon>Eukaryota</taxon>
        <taxon>Metazoa</taxon>
        <taxon>Chordata</taxon>
        <taxon>Craniata</taxon>
        <taxon>Vertebrata</taxon>
        <taxon>Euteleostomi</taxon>
        <taxon>Actinopterygii</taxon>
        <taxon>Neopterygii</taxon>
        <taxon>Teleostei</taxon>
        <taxon>Anguilliformes</taxon>
        <taxon>Anguillidae</taxon>
        <taxon>Anguilla</taxon>
    </lineage>
</organism>
<proteinExistence type="predicted"/>
<evidence type="ECO:0000313" key="1">
    <source>
        <dbReference type="EMBL" id="JAH20958.1"/>
    </source>
</evidence>
<reference evidence="1" key="1">
    <citation type="submission" date="2014-11" db="EMBL/GenBank/DDBJ databases">
        <authorList>
            <person name="Amaro Gonzalez C."/>
        </authorList>
    </citation>
    <scope>NUCLEOTIDE SEQUENCE</scope>
</reference>
<dbReference type="EMBL" id="GBXM01087619">
    <property type="protein sequence ID" value="JAH20958.1"/>
    <property type="molecule type" value="Transcribed_RNA"/>
</dbReference>
<sequence>MAAMTGVKIPQLVVREDITVLMNSHDWQQHLSPFMPSAVIRKLKT</sequence>
<name>A0A0E9QXY9_ANGAN</name>